<dbReference type="EMBL" id="JBBUTG010000023">
    <property type="protein sequence ID" value="MEK8033954.1"/>
    <property type="molecule type" value="Genomic_DNA"/>
</dbReference>
<feature type="region of interest" description="Disordered" evidence="1">
    <location>
        <begin position="27"/>
        <end position="71"/>
    </location>
</feature>
<protein>
    <submittedName>
        <fullName evidence="3">Uncharacterized protein</fullName>
    </submittedName>
</protein>
<feature type="chain" id="PRO_5046355988" evidence="2">
    <location>
        <begin position="21"/>
        <end position="315"/>
    </location>
</feature>
<sequence>MKKIYTWVAGGIVALLAATAFEFFTSTQPRNTSSTPEETSKSAPSQDRVNSAWAPTQAASTPTHPKTSPETREVLDSLLAQFNRTRSYRHFISASLKDARHGGLIYALAANAECETFRSSRESNKLQMTSNQALHSAALLEARCDTTAEESFQQLSAAMTSNGVRPDSDPLVAILMPRTFNESKDDSLRRARALLDSGDPIAMQSLIYLETQPSRDPGGDTGGYFDGQHYRSATERALLKDTWLLVQCSLGVSCGPESTATLLLCATRNWCGSDVAEALQIGRGPDGTFAQVQNLANSLLSAIRTKRAAAFVPAG</sequence>
<feature type="compositionally biased region" description="Polar residues" evidence="1">
    <location>
        <begin position="28"/>
        <end position="66"/>
    </location>
</feature>
<accession>A0ABU9BVG5</accession>
<keyword evidence="2" id="KW-0732">Signal</keyword>
<keyword evidence="4" id="KW-1185">Reference proteome</keyword>
<proteinExistence type="predicted"/>
<evidence type="ECO:0000313" key="3">
    <source>
        <dbReference type="EMBL" id="MEK8033954.1"/>
    </source>
</evidence>
<evidence type="ECO:0000313" key="4">
    <source>
        <dbReference type="Proteomes" id="UP001371218"/>
    </source>
</evidence>
<evidence type="ECO:0000256" key="1">
    <source>
        <dbReference type="SAM" id="MobiDB-lite"/>
    </source>
</evidence>
<gene>
    <name evidence="3" type="ORF">AACH06_24275</name>
</gene>
<dbReference type="Proteomes" id="UP001371218">
    <property type="component" value="Unassembled WGS sequence"/>
</dbReference>
<name>A0ABU9BVG5_9BURK</name>
<dbReference type="RefSeq" id="WP_341428376.1">
    <property type="nucleotide sequence ID" value="NZ_JBBUTG010000023.1"/>
</dbReference>
<reference evidence="3 4" key="1">
    <citation type="submission" date="2024-04" db="EMBL/GenBank/DDBJ databases">
        <title>Novel species of the genus Ideonella isolated from streams.</title>
        <authorList>
            <person name="Lu H."/>
        </authorList>
    </citation>
    <scope>NUCLEOTIDE SEQUENCE [LARGE SCALE GENOMIC DNA]</scope>
    <source>
        <strain evidence="3 4">DXS29W</strain>
    </source>
</reference>
<organism evidence="3 4">
    <name type="scientific">Ideonella lacteola</name>
    <dbReference type="NCBI Taxonomy" id="2984193"/>
    <lineage>
        <taxon>Bacteria</taxon>
        <taxon>Pseudomonadati</taxon>
        <taxon>Pseudomonadota</taxon>
        <taxon>Betaproteobacteria</taxon>
        <taxon>Burkholderiales</taxon>
        <taxon>Sphaerotilaceae</taxon>
        <taxon>Ideonella</taxon>
    </lineage>
</organism>
<evidence type="ECO:0000256" key="2">
    <source>
        <dbReference type="SAM" id="SignalP"/>
    </source>
</evidence>
<comment type="caution">
    <text evidence="3">The sequence shown here is derived from an EMBL/GenBank/DDBJ whole genome shotgun (WGS) entry which is preliminary data.</text>
</comment>
<feature type="signal peptide" evidence="2">
    <location>
        <begin position="1"/>
        <end position="20"/>
    </location>
</feature>